<keyword evidence="1" id="KW-0004">4Fe-4S</keyword>
<dbReference type="InterPro" id="IPR007202">
    <property type="entry name" value="4Fe-4S_dom"/>
</dbReference>
<evidence type="ECO:0000256" key="2">
    <source>
        <dbReference type="ARBA" id="ARBA00022723"/>
    </source>
</evidence>
<sequence length="268" mass="29803">MKINNNPLQLYKLLPGDNCRQCYLPSCMAFAAAVIAGEKRLTACPRLDPAVLARLEAEFCPRRSLADEQADRIGELRQQVAGLDFAALASRLGAVLRGESLVISCLGKDFVIDPAGRLSSECHVNPWVQLPLLRYLLVCQGAAERGEWLPMAELAQGAAVAPLFAKRCELPLRQLADRFGEDFFELLSMFRAKVEGEPDGDRVALLRPLPRVPFRLAYQPPEEGLDSTLRITFDRSAEQNATPEMLHFLASGMAEMWEKILQSLCHPR</sequence>
<evidence type="ECO:0000256" key="4">
    <source>
        <dbReference type="ARBA" id="ARBA00023014"/>
    </source>
</evidence>
<gene>
    <name evidence="6" type="ORF">ENN98_02805</name>
</gene>
<organism evidence="6">
    <name type="scientific">Desulfurivibrio alkaliphilus</name>
    <dbReference type="NCBI Taxonomy" id="427923"/>
    <lineage>
        <taxon>Bacteria</taxon>
        <taxon>Pseudomonadati</taxon>
        <taxon>Thermodesulfobacteriota</taxon>
        <taxon>Desulfobulbia</taxon>
        <taxon>Desulfobulbales</taxon>
        <taxon>Desulfobulbaceae</taxon>
        <taxon>Desulfurivibrio</taxon>
    </lineage>
</organism>
<dbReference type="Pfam" id="PF12654">
    <property type="entry name" value="DUF3786"/>
    <property type="match status" value="1"/>
</dbReference>
<keyword evidence="3" id="KW-0408">Iron</keyword>
<dbReference type="GO" id="GO:0046872">
    <property type="term" value="F:metal ion binding"/>
    <property type="evidence" value="ECO:0007669"/>
    <property type="project" value="UniProtKB-KW"/>
</dbReference>
<dbReference type="Pfam" id="PF04060">
    <property type="entry name" value="FeS"/>
    <property type="match status" value="1"/>
</dbReference>
<name>A0A7C2TFZ8_9BACT</name>
<keyword evidence="4" id="KW-0411">Iron-sulfur</keyword>
<dbReference type="Proteomes" id="UP000885986">
    <property type="component" value="Unassembled WGS sequence"/>
</dbReference>
<dbReference type="AlphaFoldDB" id="A0A7C2TFZ8"/>
<dbReference type="InterPro" id="IPR024264">
    <property type="entry name" value="DUF3786"/>
</dbReference>
<dbReference type="EMBL" id="DSDS01000063">
    <property type="protein sequence ID" value="HET97626.1"/>
    <property type="molecule type" value="Genomic_DNA"/>
</dbReference>
<protein>
    <submittedName>
        <fullName evidence="6">DUF3786 domain-containing protein</fullName>
    </submittedName>
</protein>
<keyword evidence="2" id="KW-0479">Metal-binding</keyword>
<comment type="caution">
    <text evidence="6">The sequence shown here is derived from an EMBL/GenBank/DDBJ whole genome shotgun (WGS) entry which is preliminary data.</text>
</comment>
<evidence type="ECO:0000313" key="6">
    <source>
        <dbReference type="EMBL" id="HET97626.1"/>
    </source>
</evidence>
<evidence type="ECO:0000256" key="1">
    <source>
        <dbReference type="ARBA" id="ARBA00022485"/>
    </source>
</evidence>
<proteinExistence type="predicted"/>
<evidence type="ECO:0000259" key="5">
    <source>
        <dbReference type="PROSITE" id="PS51656"/>
    </source>
</evidence>
<dbReference type="PROSITE" id="PS51656">
    <property type="entry name" value="4FE4S"/>
    <property type="match status" value="1"/>
</dbReference>
<dbReference type="GO" id="GO:0051539">
    <property type="term" value="F:4 iron, 4 sulfur cluster binding"/>
    <property type="evidence" value="ECO:0007669"/>
    <property type="project" value="UniProtKB-KW"/>
</dbReference>
<accession>A0A7C2TFZ8</accession>
<dbReference type="Gene3D" id="1.10.15.40">
    <property type="entry name" value="Electron transport complex subunit B, putative Fe-S cluster"/>
    <property type="match status" value="1"/>
</dbReference>
<feature type="domain" description="4Fe-4S" evidence="5">
    <location>
        <begin position="2"/>
        <end position="61"/>
    </location>
</feature>
<reference evidence="6" key="1">
    <citation type="journal article" date="2020" name="mSystems">
        <title>Genome- and Community-Level Interaction Insights into Carbon Utilization and Element Cycling Functions of Hydrothermarchaeota in Hydrothermal Sediment.</title>
        <authorList>
            <person name="Zhou Z."/>
            <person name="Liu Y."/>
            <person name="Xu W."/>
            <person name="Pan J."/>
            <person name="Luo Z.H."/>
            <person name="Li M."/>
        </authorList>
    </citation>
    <scope>NUCLEOTIDE SEQUENCE [LARGE SCALE GENOMIC DNA]</scope>
    <source>
        <strain evidence="6">SpSt-1224</strain>
    </source>
</reference>
<evidence type="ECO:0000256" key="3">
    <source>
        <dbReference type="ARBA" id="ARBA00023004"/>
    </source>
</evidence>